<proteinExistence type="inferred from homology"/>
<dbReference type="Gene3D" id="1.20.1260.80">
    <property type="match status" value="1"/>
</dbReference>
<dbReference type="GO" id="GO:0006310">
    <property type="term" value="P:DNA recombination"/>
    <property type="evidence" value="ECO:0007669"/>
    <property type="project" value="UniProtKB-KW"/>
</dbReference>
<evidence type="ECO:0000313" key="6">
    <source>
        <dbReference type="EMBL" id="PPK31488.1"/>
    </source>
</evidence>
<keyword evidence="5" id="KW-1133">Transmembrane helix</keyword>
<accession>A0A2S6F228</accession>
<evidence type="ECO:0000256" key="5">
    <source>
        <dbReference type="SAM" id="Phobius"/>
    </source>
</evidence>
<sequence>MALFSSVTLFEGIALAIALQFLLLFWVLIKQAQQKKLTEQLGERIQQTLISQLHQLHIDLSQSYQTSQQFINEKIAQGQLATQQLISDAIQRQMADVREQMTHSFKHHASSLTSHLQLLTEEIRNHLNTLTQQVNHKLTEGFEKTSSTFIDVVKRLTIIDEAQKKITELSSHVVSLQDVLVDKKARGAFGEVQLSTLISNMLPSASYQMQYTLSNQKRADCVLFLPEPTGNIVIDAKFPLETYQRLINSDALSTDRKSLQQQFRQDIQKHIKDIAEKYIVPNETTDGAMMFIPAESIFAEIHANYPDLIAMSQKLKVWLVSPSTLMAVLTTARAVLKDDATRKQVHIIQKHLQALANDFQRFEKRMDKLSKHIDLAHQDVNEVNTSAKKITSRFQKIESVDIELDEHEVTQLELVESESI</sequence>
<dbReference type="RefSeq" id="WP_027227656.1">
    <property type="nucleotide sequence ID" value="NZ_CCZA01000025.1"/>
</dbReference>
<evidence type="ECO:0000313" key="7">
    <source>
        <dbReference type="Proteomes" id="UP000239239"/>
    </source>
</evidence>
<dbReference type="PANTHER" id="PTHR30563">
    <property type="entry name" value="DNA RECOMBINATION PROTEIN RMUC"/>
    <property type="match status" value="1"/>
</dbReference>
<keyword evidence="5" id="KW-0812">Transmembrane</keyword>
<dbReference type="InterPro" id="IPR003798">
    <property type="entry name" value="DNA_recombination_RmuC"/>
</dbReference>
<dbReference type="OrthoDB" id="9765111at2"/>
<evidence type="ECO:0000256" key="3">
    <source>
        <dbReference type="ARBA" id="ARBA00023054"/>
    </source>
</evidence>
<name>A0A2S6F228_LEGPN</name>
<keyword evidence="3" id="KW-0175">Coiled coil</keyword>
<comment type="function">
    <text evidence="1">Involved in DNA recombination.</text>
</comment>
<evidence type="ECO:0000256" key="1">
    <source>
        <dbReference type="ARBA" id="ARBA00003416"/>
    </source>
</evidence>
<comment type="similarity">
    <text evidence="2">Belongs to the RmuC family.</text>
</comment>
<evidence type="ECO:0000256" key="4">
    <source>
        <dbReference type="ARBA" id="ARBA00023172"/>
    </source>
</evidence>
<organism evidence="6 7">
    <name type="scientific">Legionella pneumophila</name>
    <dbReference type="NCBI Taxonomy" id="446"/>
    <lineage>
        <taxon>Bacteria</taxon>
        <taxon>Pseudomonadati</taxon>
        <taxon>Pseudomonadota</taxon>
        <taxon>Gammaproteobacteria</taxon>
        <taxon>Legionellales</taxon>
        <taxon>Legionellaceae</taxon>
        <taxon>Legionella</taxon>
    </lineage>
</organism>
<dbReference type="PANTHER" id="PTHR30563:SF0">
    <property type="entry name" value="DNA RECOMBINATION PROTEIN RMUC"/>
    <property type="match status" value="1"/>
</dbReference>
<keyword evidence="4" id="KW-0233">DNA recombination</keyword>
<evidence type="ECO:0000256" key="2">
    <source>
        <dbReference type="ARBA" id="ARBA00009840"/>
    </source>
</evidence>
<reference evidence="6 7" key="1">
    <citation type="submission" date="2018-02" db="EMBL/GenBank/DDBJ databases">
        <title>Draft genome sequences of four Legionella pneumophila clinical strains isolated in Ontario.</title>
        <authorList>
            <person name="Fortuna A."/>
            <person name="Ramnarine R."/>
            <person name="Li A."/>
            <person name="Frantz C."/>
            <person name="Mallo G."/>
        </authorList>
    </citation>
    <scope>NUCLEOTIDE SEQUENCE [LARGE SCALE GENOMIC DNA]</scope>
    <source>
        <strain evidence="6 7">LG61</strain>
    </source>
</reference>
<keyword evidence="5" id="KW-0472">Membrane</keyword>
<gene>
    <name evidence="6" type="ORF">C3928_05485</name>
</gene>
<comment type="caution">
    <text evidence="6">The sequence shown here is derived from an EMBL/GenBank/DDBJ whole genome shotgun (WGS) entry which is preliminary data.</text>
</comment>
<dbReference type="AlphaFoldDB" id="A0A2S6F228"/>
<feature type="transmembrane region" description="Helical" evidence="5">
    <location>
        <begin position="12"/>
        <end position="29"/>
    </location>
</feature>
<protein>
    <submittedName>
        <fullName evidence="6">DNA recombination protein RmuC</fullName>
    </submittedName>
</protein>
<dbReference type="EMBL" id="PQWY01000010">
    <property type="protein sequence ID" value="PPK31488.1"/>
    <property type="molecule type" value="Genomic_DNA"/>
</dbReference>
<dbReference type="Proteomes" id="UP000239239">
    <property type="component" value="Unassembled WGS sequence"/>
</dbReference>
<dbReference type="Pfam" id="PF02646">
    <property type="entry name" value="RmuC"/>
    <property type="match status" value="1"/>
</dbReference>